<proteinExistence type="predicted"/>
<dbReference type="STRING" id="947013.SAMN04488109_6337"/>
<evidence type="ECO:0000313" key="4">
    <source>
        <dbReference type="EMBL" id="SHH96998.1"/>
    </source>
</evidence>
<dbReference type="OrthoDB" id="6629398at2"/>
<name>A0A1M5XBQ6_9BACT</name>
<feature type="domain" description="DUF6493" evidence="1">
    <location>
        <begin position="1"/>
        <end position="320"/>
    </location>
</feature>
<dbReference type="InterPro" id="IPR045472">
    <property type="entry name" value="DUF6493"/>
</dbReference>
<dbReference type="SUPFAM" id="SSF48371">
    <property type="entry name" value="ARM repeat"/>
    <property type="match status" value="1"/>
</dbReference>
<organism evidence="4 5">
    <name type="scientific">Chryseolinea serpens</name>
    <dbReference type="NCBI Taxonomy" id="947013"/>
    <lineage>
        <taxon>Bacteria</taxon>
        <taxon>Pseudomonadati</taxon>
        <taxon>Bacteroidota</taxon>
        <taxon>Cytophagia</taxon>
        <taxon>Cytophagales</taxon>
        <taxon>Fulvivirgaceae</taxon>
        <taxon>Chryseolinea</taxon>
    </lineage>
</organism>
<dbReference type="RefSeq" id="WP_073142624.1">
    <property type="nucleotide sequence ID" value="NZ_FQWQ01000006.1"/>
</dbReference>
<dbReference type="Proteomes" id="UP000184212">
    <property type="component" value="Unassembled WGS sequence"/>
</dbReference>
<evidence type="ECO:0000313" key="5">
    <source>
        <dbReference type="Proteomes" id="UP000184212"/>
    </source>
</evidence>
<accession>A0A1M5XBQ6</accession>
<feature type="domain" description="DUF7825" evidence="3">
    <location>
        <begin position="705"/>
        <end position="979"/>
    </location>
</feature>
<dbReference type="InterPro" id="IPR056726">
    <property type="entry name" value="DUF7824"/>
</dbReference>
<evidence type="ECO:0008006" key="6">
    <source>
        <dbReference type="Google" id="ProtNLM"/>
    </source>
</evidence>
<keyword evidence="5" id="KW-1185">Reference proteome</keyword>
<dbReference type="InterPro" id="IPR016024">
    <property type="entry name" value="ARM-type_fold"/>
</dbReference>
<dbReference type="Pfam" id="PF25149">
    <property type="entry name" value="DUF7825"/>
    <property type="match status" value="1"/>
</dbReference>
<dbReference type="InterPro" id="IPR056727">
    <property type="entry name" value="DUF7825"/>
</dbReference>
<evidence type="ECO:0000259" key="3">
    <source>
        <dbReference type="Pfam" id="PF25149"/>
    </source>
</evidence>
<protein>
    <recommendedName>
        <fullName evidence="6">HEAT repeat-containing protein</fullName>
    </recommendedName>
</protein>
<reference evidence="4 5" key="1">
    <citation type="submission" date="2016-11" db="EMBL/GenBank/DDBJ databases">
        <authorList>
            <person name="Jaros S."/>
            <person name="Januszkiewicz K."/>
            <person name="Wedrychowicz H."/>
        </authorList>
    </citation>
    <scope>NUCLEOTIDE SEQUENCE [LARGE SCALE GENOMIC DNA]</scope>
    <source>
        <strain evidence="4 5">DSM 24574</strain>
    </source>
</reference>
<dbReference type="EMBL" id="FQWQ01000006">
    <property type="protein sequence ID" value="SHH96998.1"/>
    <property type="molecule type" value="Genomic_DNA"/>
</dbReference>
<dbReference type="Pfam" id="PF20103">
    <property type="entry name" value="DUF6493"/>
    <property type="match status" value="1"/>
</dbReference>
<evidence type="ECO:0000259" key="2">
    <source>
        <dbReference type="Pfam" id="PF25148"/>
    </source>
</evidence>
<dbReference type="Pfam" id="PF25148">
    <property type="entry name" value="DUF7824"/>
    <property type="match status" value="1"/>
</dbReference>
<dbReference type="AlphaFoldDB" id="A0A1M5XBQ6"/>
<feature type="domain" description="DUF7824" evidence="2">
    <location>
        <begin position="424"/>
        <end position="695"/>
    </location>
</feature>
<evidence type="ECO:0000259" key="1">
    <source>
        <dbReference type="Pfam" id="PF20103"/>
    </source>
</evidence>
<sequence length="984" mass="110966">MTHQEQFLRILEKERETELIPFFRSLDDAAKREFAVYLKTLTKDYLDYKEQNSLLGGITIARKASEKQSTILTLAAFICFPRKDFEKTASLWTLTSAQLDGILPWYRPKWFDEYVNAVGALDFVPRFITYDWVMTLFTKGWITLSPDLVAKTLPQHLFGNTHDRKMLTKPENLLKHAITLQEHIWYLFERDSDVHNVDKYGKFADDSNPDESQWIRCLCRFSAEGKIDRQRLLSASLSASSRNFNKNLAGWFAELFMKLNATPAELLALQQPLFNSINAQHSKPITVALSAVKKIADENEFDTAAFLETVPLLLSSETKTVLSPTLATLEKLAKKHPRLREEICVATCQAFLHGESDIQTKASKLIQKFGTDSDGIRQAVAAYKDSMMADARNTLAAFMIQASPEAPGAATATVVNTAPHVAARVSIGEIGTVDELIFLASQAFDNNATDHIDLLPAALIKWNGHIRGAEIGKLEPALQRALKFVMEGGTSTTGHLDHLLATFFIGYCTHLIQHQGADAKPLSVLYNQFLELDRANRAKWKYYRLRIFPLRTWSAQRGNKVYESHKRMLMLALDRIQSNNTLPLLSTPTHAPAYVSPAVLIERLKQYEETASTLDAFDFQIAVSRCDLSKGEECLPLLEQSLGGEVRNILRFLLKPDAQPVRPQAWPEVWMAASVSKVNKDFAGVLRDFFVITLPKNCFIGQFPWQSFTEAHTVKTYDYRTSKFVTRIEQRKALRIDVDRKKDETRMNTLKGFFSKLLGRSASKDESATLYQFMTITKSNLLSEFDDIARLLYLIPNNPEPLLAEVISVAMAYPNYAETAHQRMVVAALEALVPLDVAYGETGHLFIGTCMLSPDKTIQSFAAELWSKGVTTKTVNGALLGEIIGKHESIEFAPLKRFTDLVASNLMNISVQHNQDLERLVAKILIKLPAEPLTNLKKLLEHYYELISVNKSAVPPDLLRHMEAWNTSPGLKKVLTSIFSMKDF</sequence>
<gene>
    <name evidence="4" type="ORF">SAMN04488109_6337</name>
</gene>